<name>A0A413PE27_9FIRM</name>
<evidence type="ECO:0000313" key="2">
    <source>
        <dbReference type="EMBL" id="RGZ74306.1"/>
    </source>
</evidence>
<gene>
    <name evidence="3" type="ORF">DW775_06965</name>
    <name evidence="2" type="ORF">DW975_12060</name>
</gene>
<dbReference type="Pfam" id="PF03235">
    <property type="entry name" value="GmrSD_N"/>
    <property type="match status" value="1"/>
</dbReference>
<comment type="caution">
    <text evidence="2">The sequence shown here is derived from an EMBL/GenBank/DDBJ whole genome shotgun (WGS) entry which is preliminary data.</text>
</comment>
<sequence length="341" mass="39819">MEYNSRTHTIQNIMTSNKKGLIKFDHYLQREENQWNRKTKSLFIDTILRGYIINPIIVIKEGRASAIIDGIQRLSTIRDFINDQFALSKDMDDITYYDEDENKELTINLSGLKYRNLKPEIKQTILSTELRFYEITEFTDQEIRDTFSRLNAGKPLNQKQLRKTLTTMPFQEAITDILSLDFMTPITKEEKTEEKGRKKLITPSMHRSATDRDIIVQTLMLIESSNKNYELQSFSTHAINNFISWYNDNMNDDVITQLKETIGILGNKIHSISMKNTTTPFMLYAAYKTVDNDADMDAFIKKVYDFIASYKSNTAYTDILQSSTTTQESVQERLAYWNKMI</sequence>
<feature type="domain" description="GmrSD restriction endonucleases N-terminal" evidence="1">
    <location>
        <begin position="12"/>
        <end position="164"/>
    </location>
</feature>
<proteinExistence type="predicted"/>
<evidence type="ECO:0000313" key="5">
    <source>
        <dbReference type="Proteomes" id="UP000284835"/>
    </source>
</evidence>
<organism evidence="2 4">
    <name type="scientific">Agathobacter rectalis</name>
    <dbReference type="NCBI Taxonomy" id="39491"/>
    <lineage>
        <taxon>Bacteria</taxon>
        <taxon>Bacillati</taxon>
        <taxon>Bacillota</taxon>
        <taxon>Clostridia</taxon>
        <taxon>Lachnospirales</taxon>
        <taxon>Lachnospiraceae</taxon>
        <taxon>Agathobacter</taxon>
    </lineage>
</organism>
<dbReference type="EMBL" id="QSEN01000025">
    <property type="protein sequence ID" value="RGZ74306.1"/>
    <property type="molecule type" value="Genomic_DNA"/>
</dbReference>
<dbReference type="PANTHER" id="PTHR39639:SF1">
    <property type="entry name" value="DUF262 DOMAIN-CONTAINING PROTEIN"/>
    <property type="match status" value="1"/>
</dbReference>
<protein>
    <submittedName>
        <fullName evidence="2">DUF262 domain-containing protein</fullName>
    </submittedName>
</protein>
<reference evidence="4 5" key="1">
    <citation type="submission" date="2018-08" db="EMBL/GenBank/DDBJ databases">
        <title>A genome reference for cultivated species of the human gut microbiota.</title>
        <authorList>
            <person name="Zou Y."/>
            <person name="Xue W."/>
            <person name="Luo G."/>
        </authorList>
    </citation>
    <scope>NUCLEOTIDE SEQUENCE [LARGE SCALE GENOMIC DNA]</scope>
    <source>
        <strain evidence="3 5">AM30-13AC</strain>
        <strain evidence="2 4">AM48-7</strain>
    </source>
</reference>
<accession>A0A413PE27</accession>
<dbReference type="Proteomes" id="UP000283431">
    <property type="component" value="Unassembled WGS sequence"/>
</dbReference>
<dbReference type="EMBL" id="QSJS01000007">
    <property type="protein sequence ID" value="RHD95028.1"/>
    <property type="molecule type" value="Genomic_DNA"/>
</dbReference>
<dbReference type="Proteomes" id="UP000284835">
    <property type="component" value="Unassembled WGS sequence"/>
</dbReference>
<evidence type="ECO:0000313" key="3">
    <source>
        <dbReference type="EMBL" id="RHD95028.1"/>
    </source>
</evidence>
<evidence type="ECO:0000259" key="1">
    <source>
        <dbReference type="Pfam" id="PF03235"/>
    </source>
</evidence>
<dbReference type="PANTHER" id="PTHR39639">
    <property type="entry name" value="CHROMOSOME 16, WHOLE GENOME SHOTGUN SEQUENCE"/>
    <property type="match status" value="1"/>
</dbReference>
<dbReference type="RefSeq" id="WP_118083827.1">
    <property type="nucleotide sequence ID" value="NZ_QSJS01000007.1"/>
</dbReference>
<dbReference type="AlphaFoldDB" id="A0A413PE27"/>
<dbReference type="InterPro" id="IPR004919">
    <property type="entry name" value="GmrSD_N"/>
</dbReference>
<evidence type="ECO:0000313" key="4">
    <source>
        <dbReference type="Proteomes" id="UP000283431"/>
    </source>
</evidence>